<name>A0ABW4QAZ3_9MICC</name>
<keyword evidence="1" id="KW-0805">Transcription regulation</keyword>
<gene>
    <name evidence="5" type="ORF">ACFSFX_14975</name>
</gene>
<proteinExistence type="predicted"/>
<comment type="caution">
    <text evidence="5">The sequence shown here is derived from an EMBL/GenBank/DDBJ whole genome shotgun (WGS) entry which is preliminary data.</text>
</comment>
<feature type="region of interest" description="Disordered" evidence="3">
    <location>
        <begin position="69"/>
        <end position="93"/>
    </location>
</feature>
<dbReference type="EMBL" id="JBHUGA010000061">
    <property type="protein sequence ID" value="MFD1847892.1"/>
    <property type="molecule type" value="Genomic_DNA"/>
</dbReference>
<evidence type="ECO:0000259" key="4">
    <source>
        <dbReference type="Pfam" id="PF13490"/>
    </source>
</evidence>
<keyword evidence="6" id="KW-1185">Reference proteome</keyword>
<evidence type="ECO:0000256" key="3">
    <source>
        <dbReference type="SAM" id="MobiDB-lite"/>
    </source>
</evidence>
<evidence type="ECO:0000313" key="5">
    <source>
        <dbReference type="EMBL" id="MFD1847892.1"/>
    </source>
</evidence>
<evidence type="ECO:0000256" key="2">
    <source>
        <dbReference type="ARBA" id="ARBA00023163"/>
    </source>
</evidence>
<dbReference type="Pfam" id="PF13490">
    <property type="entry name" value="zf-HC2"/>
    <property type="match status" value="1"/>
</dbReference>
<dbReference type="InterPro" id="IPR041916">
    <property type="entry name" value="Anti_sigma_zinc_sf"/>
</dbReference>
<dbReference type="Gene3D" id="1.10.10.1320">
    <property type="entry name" value="Anti-sigma factor, zinc-finger domain"/>
    <property type="match status" value="1"/>
</dbReference>
<evidence type="ECO:0000256" key="1">
    <source>
        <dbReference type="ARBA" id="ARBA00023015"/>
    </source>
</evidence>
<protein>
    <submittedName>
        <fullName evidence="5">Anti-sigma factor family protein</fullName>
    </submittedName>
</protein>
<accession>A0ABW4QAZ3</accession>
<sequence>MRHPKRHLADFADGELPLDRRRAVESHLTRCASCRDTVREHRGVRNRLQSSEIPRPDADLFDRIMATAQQNPETRPGVAPDDVGREQHGPRRRLESFASRHRTPMAVTGGLVVVALATLTGAYALGIESEDEVVAGAGRSGALMAGWQSVAPDTPTLLDANQLEELRGGGWHCPDLEMMGFSIVGAEAITVADRPALMMVLNDGTDSVTIYEQRKLGDGRAPVASPPINALTGNSVVDDGFERIGGMQRQIWVHPGHSWQVVLDSQSVTYTVVSSLPAAEMPQAVSQLVLAEHSRLAPTEPTPQDPLSRIIRGLNKLAQPASGQ</sequence>
<evidence type="ECO:0000313" key="6">
    <source>
        <dbReference type="Proteomes" id="UP001597307"/>
    </source>
</evidence>
<keyword evidence="2" id="KW-0804">Transcription</keyword>
<reference evidence="6" key="1">
    <citation type="journal article" date="2019" name="Int. J. Syst. Evol. Microbiol.">
        <title>The Global Catalogue of Microorganisms (GCM) 10K type strain sequencing project: providing services to taxonomists for standard genome sequencing and annotation.</title>
        <authorList>
            <consortium name="The Broad Institute Genomics Platform"/>
            <consortium name="The Broad Institute Genome Sequencing Center for Infectious Disease"/>
            <person name="Wu L."/>
            <person name="Ma J."/>
        </authorList>
    </citation>
    <scope>NUCLEOTIDE SEQUENCE [LARGE SCALE GENOMIC DNA]</scope>
    <source>
        <strain evidence="6">JCM 11496</strain>
    </source>
</reference>
<feature type="compositionally biased region" description="Basic and acidic residues" evidence="3">
    <location>
        <begin position="82"/>
        <end position="93"/>
    </location>
</feature>
<dbReference type="RefSeq" id="WP_343881374.1">
    <property type="nucleotide sequence ID" value="NZ_BAAAIJ010000056.1"/>
</dbReference>
<organism evidence="5 6">
    <name type="scientific">Arthrobacter flavus</name>
    <dbReference type="NCBI Taxonomy" id="95172"/>
    <lineage>
        <taxon>Bacteria</taxon>
        <taxon>Bacillati</taxon>
        <taxon>Actinomycetota</taxon>
        <taxon>Actinomycetes</taxon>
        <taxon>Micrococcales</taxon>
        <taxon>Micrococcaceae</taxon>
        <taxon>Arthrobacter</taxon>
    </lineage>
</organism>
<dbReference type="InterPro" id="IPR027383">
    <property type="entry name" value="Znf_put"/>
</dbReference>
<feature type="domain" description="Putative zinc-finger" evidence="4">
    <location>
        <begin position="6"/>
        <end position="35"/>
    </location>
</feature>
<dbReference type="Proteomes" id="UP001597307">
    <property type="component" value="Unassembled WGS sequence"/>
</dbReference>